<dbReference type="EMBL" id="VSSQ01014142">
    <property type="protein sequence ID" value="MPM53030.1"/>
    <property type="molecule type" value="Genomic_DNA"/>
</dbReference>
<proteinExistence type="predicted"/>
<name>A0A645AIT0_9ZZZZ</name>
<evidence type="ECO:0000313" key="1">
    <source>
        <dbReference type="EMBL" id="MPM53030.1"/>
    </source>
</evidence>
<gene>
    <name evidence="1" type="ORF">SDC9_99794</name>
</gene>
<organism evidence="1">
    <name type="scientific">bioreactor metagenome</name>
    <dbReference type="NCBI Taxonomy" id="1076179"/>
    <lineage>
        <taxon>unclassified sequences</taxon>
        <taxon>metagenomes</taxon>
        <taxon>ecological metagenomes</taxon>
    </lineage>
</organism>
<comment type="caution">
    <text evidence="1">The sequence shown here is derived from an EMBL/GenBank/DDBJ whole genome shotgun (WGS) entry which is preliminary data.</text>
</comment>
<protein>
    <submittedName>
        <fullName evidence="1">Uncharacterized protein</fullName>
    </submittedName>
</protein>
<sequence length="135" mass="14170">MGHAQLHVEIGIGHGVAHLLIGAAGAEHGKGGAEGNQSHGGHSRGHRHEIALGNAHIVVAVRVNLLKFRGLGGVGQIRVQNHHLVVPRAQLNQRLAVRGAGCDFLCHLTFPPVPRGPPPAAARWGPFRASPPDFP</sequence>
<accession>A0A645AIT0</accession>
<reference evidence="1" key="1">
    <citation type="submission" date="2019-08" db="EMBL/GenBank/DDBJ databases">
        <authorList>
            <person name="Kucharzyk K."/>
            <person name="Murdoch R.W."/>
            <person name="Higgins S."/>
            <person name="Loffler F."/>
        </authorList>
    </citation>
    <scope>NUCLEOTIDE SEQUENCE</scope>
</reference>
<dbReference type="AlphaFoldDB" id="A0A645AIT0"/>